<dbReference type="Pfam" id="PF02585">
    <property type="entry name" value="PIG-L"/>
    <property type="match status" value="1"/>
</dbReference>
<organism evidence="2 3">
    <name type="scientific">Actinacidiphila rubida</name>
    <dbReference type="NCBI Taxonomy" id="310780"/>
    <lineage>
        <taxon>Bacteria</taxon>
        <taxon>Bacillati</taxon>
        <taxon>Actinomycetota</taxon>
        <taxon>Actinomycetes</taxon>
        <taxon>Kitasatosporales</taxon>
        <taxon>Streptomycetaceae</taxon>
        <taxon>Actinacidiphila</taxon>
    </lineage>
</organism>
<dbReference type="Gene3D" id="3.40.50.10320">
    <property type="entry name" value="LmbE-like"/>
    <property type="match status" value="1"/>
</dbReference>
<accession>A0A1H8UND7</accession>
<dbReference type="InterPro" id="IPR024078">
    <property type="entry name" value="LmbE-like_dom_sf"/>
</dbReference>
<keyword evidence="3" id="KW-1185">Reference proteome</keyword>
<reference evidence="2 3" key="1">
    <citation type="submission" date="2016-10" db="EMBL/GenBank/DDBJ databases">
        <authorList>
            <person name="de Groot N.N."/>
        </authorList>
    </citation>
    <scope>NUCLEOTIDE SEQUENCE [LARGE SCALE GENOMIC DNA]</scope>
    <source>
        <strain evidence="2 3">CGMCC 4.2026</strain>
    </source>
</reference>
<dbReference type="SUPFAM" id="SSF102588">
    <property type="entry name" value="LmbE-like"/>
    <property type="match status" value="1"/>
</dbReference>
<dbReference type="AlphaFoldDB" id="A0A1H8UND7"/>
<evidence type="ECO:0000313" key="2">
    <source>
        <dbReference type="EMBL" id="SEP04671.1"/>
    </source>
</evidence>
<keyword evidence="1" id="KW-0862">Zinc</keyword>
<dbReference type="GO" id="GO:0016137">
    <property type="term" value="P:glycoside metabolic process"/>
    <property type="evidence" value="ECO:0007669"/>
    <property type="project" value="UniProtKB-ARBA"/>
</dbReference>
<dbReference type="InterPro" id="IPR003737">
    <property type="entry name" value="GlcNAc_PI_deacetylase-related"/>
</dbReference>
<protein>
    <submittedName>
        <fullName evidence="2">N-acetylglucosaminyl deacetylase, LmbE family</fullName>
    </submittedName>
</protein>
<dbReference type="Proteomes" id="UP000181951">
    <property type="component" value="Unassembled WGS sequence"/>
</dbReference>
<proteinExistence type="predicted"/>
<sequence>MNPQENRPPTLMVVHAHPDDEASQTGGTLARYAASGARTVVVVCTDGSRGDGPDDAPGVPRADRAAQIAARRSHELGRARAALGISDLVELGYPDSGTSPSAADSDVFSRRPGEPIIRRLEVLMGQYEPDVVVTYPPNGLTFHPDHIRTNEVTTAAFERYAHAIGAADQTPGASGTRKEPKFYHIALSISRLKTLRSRIERVLGPNVWTPPIEIGIPDDSITTSVDVSGFWDAKLKAVAAHESQADANDLLRALRVPGGETPVEEYIRVLPAWPGGKREDDLFASRVQL</sequence>
<dbReference type="GO" id="GO:0016811">
    <property type="term" value="F:hydrolase activity, acting on carbon-nitrogen (but not peptide) bonds, in linear amides"/>
    <property type="evidence" value="ECO:0007669"/>
    <property type="project" value="TreeGrafter"/>
</dbReference>
<evidence type="ECO:0000256" key="1">
    <source>
        <dbReference type="ARBA" id="ARBA00022833"/>
    </source>
</evidence>
<dbReference type="PANTHER" id="PTHR12993">
    <property type="entry name" value="N-ACETYLGLUCOSAMINYL-PHOSPHATIDYLINOSITOL DE-N-ACETYLASE-RELATED"/>
    <property type="match status" value="1"/>
</dbReference>
<dbReference type="EMBL" id="FODD01000079">
    <property type="protein sequence ID" value="SEP04671.1"/>
    <property type="molecule type" value="Genomic_DNA"/>
</dbReference>
<dbReference type="PANTHER" id="PTHR12993:SF26">
    <property type="entry name" value="1D-MYO-INOSITOL 2-ACETAMIDO-2-DEOXY-ALPHA-D-GLUCOPYRANOSIDE DEACETYLASE"/>
    <property type="match status" value="1"/>
</dbReference>
<dbReference type="RefSeq" id="WP_075018371.1">
    <property type="nucleotide sequence ID" value="NZ_FODD01000079.1"/>
</dbReference>
<dbReference type="STRING" id="310780.SAMN05216267_10798"/>
<evidence type="ECO:0000313" key="3">
    <source>
        <dbReference type="Proteomes" id="UP000181951"/>
    </source>
</evidence>
<name>A0A1H8UND7_9ACTN</name>
<gene>
    <name evidence="2" type="ORF">SAMN05216267_10798</name>
</gene>
<dbReference type="OrthoDB" id="158614at2"/>